<dbReference type="Pfam" id="PF13635">
    <property type="entry name" value="DUF4143"/>
    <property type="match status" value="1"/>
</dbReference>
<feature type="domain" description="AAA" evidence="1">
    <location>
        <begin position="19"/>
        <end position="135"/>
    </location>
</feature>
<sequence length="420" mass="47114">MFFERTVRSTIENINATFPVLLVTGPRQVGKSTLLESMMEPGRKKVSLDNPTIRSMAIADPELFLQRYSPPVLIDEAQYAPELFPYIKILVDEHKRPGDFWLTGSQMFRMMKNVTESLAGRVGIVPMLGLSNSEIRGQHLPPFEVHVESLLERLQTTQPMTVAEVFERIYKGSMPHLYEIEGVNLETFFESYLETYLSRDIRDLGQVANEMAFLNFIKVVAARTATNVNYEALAQEVGVSAPTAKSWLSILVSSGIVALIPAYSNNALKRVIKAPRMYFLDTGLCAHLMGWGSAAVLENSSMSGQFFETWVVSEIYKSYLNAGKRPPLYFYRDNNKKEIDLIIYQDGTVYPIEIKKGSAPKDAVKNFSVLSPIEEEPSDEDSFSGAAHLKTTIGTGAVICLSSDIIPIDKKNWYIPAWLI</sequence>
<name>A0A328UHK2_9FIRM</name>
<evidence type="ECO:0000313" key="4">
    <source>
        <dbReference type="Proteomes" id="UP000249377"/>
    </source>
</evidence>
<dbReference type="RefSeq" id="WP_112332606.1">
    <property type="nucleotide sequence ID" value="NZ_QLYR01000004.1"/>
</dbReference>
<organism evidence="3 4">
    <name type="scientific">Hydrogeniiclostridium mannosilyticum</name>
    <dbReference type="NCBI Taxonomy" id="2764322"/>
    <lineage>
        <taxon>Bacteria</taxon>
        <taxon>Bacillati</taxon>
        <taxon>Bacillota</taxon>
        <taxon>Clostridia</taxon>
        <taxon>Eubacteriales</taxon>
        <taxon>Acutalibacteraceae</taxon>
        <taxon>Hydrogeniiclostridium</taxon>
    </lineage>
</organism>
<dbReference type="EMBL" id="QLYR01000004">
    <property type="protein sequence ID" value="RAQ28684.1"/>
    <property type="molecule type" value="Genomic_DNA"/>
</dbReference>
<dbReference type="InterPro" id="IPR025420">
    <property type="entry name" value="DUF4143"/>
</dbReference>
<dbReference type="AlphaFoldDB" id="A0A328UHK2"/>
<dbReference type="Pfam" id="PF13173">
    <property type="entry name" value="AAA_14"/>
    <property type="match status" value="1"/>
</dbReference>
<gene>
    <name evidence="3" type="ORF">DPQ25_07765</name>
</gene>
<dbReference type="InterPro" id="IPR041682">
    <property type="entry name" value="AAA_14"/>
</dbReference>
<dbReference type="InterPro" id="IPR027417">
    <property type="entry name" value="P-loop_NTPase"/>
</dbReference>
<dbReference type="PANTHER" id="PTHR43566:SF2">
    <property type="entry name" value="DUF4143 DOMAIN-CONTAINING PROTEIN"/>
    <property type="match status" value="1"/>
</dbReference>
<evidence type="ECO:0000259" key="2">
    <source>
        <dbReference type="Pfam" id="PF13635"/>
    </source>
</evidence>
<reference evidence="3 4" key="1">
    <citation type="submission" date="2018-06" db="EMBL/GenBank/DDBJ databases">
        <title>Noncontiguous genome sequence of Ruminococcaceae bacterium ASD2818.</title>
        <authorList>
            <person name="Chaplin A.V."/>
            <person name="Sokolova S.R."/>
            <person name="Kochetkova T.O."/>
            <person name="Goltsov A.Y."/>
            <person name="Trofimov D.Y."/>
            <person name="Efimov B.A."/>
        </authorList>
    </citation>
    <scope>NUCLEOTIDE SEQUENCE [LARGE SCALE GENOMIC DNA]</scope>
    <source>
        <strain evidence="3 4">ASD2818</strain>
    </source>
</reference>
<comment type="caution">
    <text evidence="3">The sequence shown here is derived from an EMBL/GenBank/DDBJ whole genome shotgun (WGS) entry which is preliminary data.</text>
</comment>
<evidence type="ECO:0000259" key="1">
    <source>
        <dbReference type="Pfam" id="PF13173"/>
    </source>
</evidence>
<proteinExistence type="predicted"/>
<dbReference type="PANTHER" id="PTHR43566">
    <property type="entry name" value="CONSERVED PROTEIN"/>
    <property type="match status" value="1"/>
</dbReference>
<keyword evidence="4" id="KW-1185">Reference proteome</keyword>
<protein>
    <submittedName>
        <fullName evidence="3">ATPase</fullName>
    </submittedName>
</protein>
<feature type="domain" description="DUF4143" evidence="2">
    <location>
        <begin position="199"/>
        <end position="356"/>
    </location>
</feature>
<accession>A0A328UHK2</accession>
<evidence type="ECO:0000313" key="3">
    <source>
        <dbReference type="EMBL" id="RAQ28684.1"/>
    </source>
</evidence>
<dbReference type="Proteomes" id="UP000249377">
    <property type="component" value="Unassembled WGS sequence"/>
</dbReference>
<dbReference type="SUPFAM" id="SSF52540">
    <property type="entry name" value="P-loop containing nucleoside triphosphate hydrolases"/>
    <property type="match status" value="1"/>
</dbReference>